<comment type="caution">
    <text evidence="1">The sequence shown here is derived from an EMBL/GenBank/DDBJ whole genome shotgun (WGS) entry which is preliminary data.</text>
</comment>
<gene>
    <name evidence="1" type="ORF">FWILDA_LOCUS11694</name>
</gene>
<dbReference type="EMBL" id="CAMKVN010003419">
    <property type="protein sequence ID" value="CAI2184673.1"/>
    <property type="molecule type" value="Genomic_DNA"/>
</dbReference>
<dbReference type="Proteomes" id="UP001153678">
    <property type="component" value="Unassembled WGS sequence"/>
</dbReference>
<organism evidence="1 2">
    <name type="scientific">Funneliformis geosporum</name>
    <dbReference type="NCBI Taxonomy" id="1117311"/>
    <lineage>
        <taxon>Eukaryota</taxon>
        <taxon>Fungi</taxon>
        <taxon>Fungi incertae sedis</taxon>
        <taxon>Mucoromycota</taxon>
        <taxon>Glomeromycotina</taxon>
        <taxon>Glomeromycetes</taxon>
        <taxon>Glomerales</taxon>
        <taxon>Glomeraceae</taxon>
        <taxon>Funneliformis</taxon>
    </lineage>
</organism>
<feature type="non-terminal residue" evidence="1">
    <location>
        <position position="1"/>
    </location>
</feature>
<evidence type="ECO:0000313" key="1">
    <source>
        <dbReference type="EMBL" id="CAI2184673.1"/>
    </source>
</evidence>
<evidence type="ECO:0000313" key="2">
    <source>
        <dbReference type="Proteomes" id="UP001153678"/>
    </source>
</evidence>
<name>A0A9W4SX46_9GLOM</name>
<reference evidence="1" key="1">
    <citation type="submission" date="2022-08" db="EMBL/GenBank/DDBJ databases">
        <authorList>
            <person name="Kallberg Y."/>
            <person name="Tangrot J."/>
            <person name="Rosling A."/>
        </authorList>
    </citation>
    <scope>NUCLEOTIDE SEQUENCE</scope>
    <source>
        <strain evidence="1">Wild A</strain>
    </source>
</reference>
<dbReference type="AlphaFoldDB" id="A0A9W4SX46"/>
<accession>A0A9W4SX46</accession>
<sequence>EKALLKYGERSVTECARKSVHFGFHQLEILHCNHRHYHFKINEKSFERPEL</sequence>
<protein>
    <submittedName>
        <fullName evidence="1">1348_t:CDS:1</fullName>
    </submittedName>
</protein>
<keyword evidence="2" id="KW-1185">Reference proteome</keyword>
<proteinExistence type="predicted"/>